<dbReference type="PANTHER" id="PTHR30544">
    <property type="entry name" value="23S RRNA METHYLTRANSFERASE"/>
    <property type="match status" value="1"/>
</dbReference>
<protein>
    <recommendedName>
        <fullName evidence="2">Dual-specificity RNA methyltransferase RlmN N-terminal domain-containing protein</fullName>
    </recommendedName>
</protein>
<dbReference type="Pfam" id="PF21016">
    <property type="entry name" value="RlmN_N"/>
    <property type="match status" value="1"/>
</dbReference>
<feature type="non-terminal residue" evidence="3">
    <location>
        <position position="211"/>
    </location>
</feature>
<gene>
    <name evidence="3" type="ORF">DSTB1V02_LOCUS14343</name>
</gene>
<dbReference type="InterPro" id="IPR040072">
    <property type="entry name" value="Methyltransferase_A"/>
</dbReference>
<name>A0A7R9AI67_9CRUS</name>
<comment type="cofactor">
    <cofactor evidence="1">
        <name>[4Fe-4S] cluster</name>
        <dbReference type="ChEBI" id="CHEBI:49883"/>
    </cofactor>
</comment>
<dbReference type="OrthoDB" id="538249at2759"/>
<evidence type="ECO:0000259" key="2">
    <source>
        <dbReference type="Pfam" id="PF21016"/>
    </source>
</evidence>
<dbReference type="EMBL" id="CAJPEV010010752">
    <property type="protein sequence ID" value="CAG0906079.1"/>
    <property type="molecule type" value="Genomic_DNA"/>
</dbReference>
<dbReference type="EMBL" id="LR910270">
    <property type="protein sequence ID" value="CAD7254597.1"/>
    <property type="molecule type" value="Genomic_DNA"/>
</dbReference>
<accession>A0A7R9AI67</accession>
<proteinExistence type="predicted"/>
<dbReference type="AlphaFoldDB" id="A0A7R9AI67"/>
<dbReference type="GO" id="GO:0070475">
    <property type="term" value="P:rRNA base methylation"/>
    <property type="evidence" value="ECO:0007669"/>
    <property type="project" value="TreeGrafter"/>
</dbReference>
<sequence>PCDECNKLYSDLEKEERLRESYVILKQKNEDYLKKPDVPAGAAIKVRKLAELLLPLSRVKEERELRDMPEGEEKTAFLAKVEKKKLKQSQMRAQQIFHWVYQRYVVEWDLMTDLAKDLREWLKSNIQIFRLEETYAKQSQDGTFKFLWKLHDAKTIESVIIPAALREKIGDEVIDALEDGKRYSGVETNKAGLNQDLNEDSWARLTACISS</sequence>
<dbReference type="InterPro" id="IPR048641">
    <property type="entry name" value="RlmN_N"/>
</dbReference>
<dbReference type="Proteomes" id="UP000677054">
    <property type="component" value="Unassembled WGS sequence"/>
</dbReference>
<feature type="domain" description="Dual-specificity RNA methyltransferase RlmN N-terminal" evidence="2">
    <location>
        <begin position="85"/>
        <end position="128"/>
    </location>
</feature>
<keyword evidence="4" id="KW-1185">Reference proteome</keyword>
<evidence type="ECO:0000313" key="3">
    <source>
        <dbReference type="EMBL" id="CAD7254597.1"/>
    </source>
</evidence>
<evidence type="ECO:0000256" key="1">
    <source>
        <dbReference type="ARBA" id="ARBA00001966"/>
    </source>
</evidence>
<dbReference type="Gene3D" id="1.10.150.530">
    <property type="match status" value="1"/>
</dbReference>
<evidence type="ECO:0000313" key="4">
    <source>
        <dbReference type="Proteomes" id="UP000677054"/>
    </source>
</evidence>
<reference evidence="3" key="1">
    <citation type="submission" date="2020-11" db="EMBL/GenBank/DDBJ databases">
        <authorList>
            <person name="Tran Van P."/>
        </authorList>
    </citation>
    <scope>NUCLEOTIDE SEQUENCE</scope>
</reference>
<dbReference type="GO" id="GO:0030488">
    <property type="term" value="P:tRNA methylation"/>
    <property type="evidence" value="ECO:0007669"/>
    <property type="project" value="TreeGrafter"/>
</dbReference>
<feature type="non-terminal residue" evidence="3">
    <location>
        <position position="1"/>
    </location>
</feature>
<dbReference type="PANTHER" id="PTHR30544:SF5">
    <property type="entry name" value="RADICAL SAM CORE DOMAIN-CONTAINING PROTEIN"/>
    <property type="match status" value="1"/>
</dbReference>
<organism evidence="3">
    <name type="scientific">Darwinula stevensoni</name>
    <dbReference type="NCBI Taxonomy" id="69355"/>
    <lineage>
        <taxon>Eukaryota</taxon>
        <taxon>Metazoa</taxon>
        <taxon>Ecdysozoa</taxon>
        <taxon>Arthropoda</taxon>
        <taxon>Crustacea</taxon>
        <taxon>Oligostraca</taxon>
        <taxon>Ostracoda</taxon>
        <taxon>Podocopa</taxon>
        <taxon>Podocopida</taxon>
        <taxon>Darwinulocopina</taxon>
        <taxon>Darwinuloidea</taxon>
        <taxon>Darwinulidae</taxon>
        <taxon>Darwinula</taxon>
    </lineage>
</organism>